<dbReference type="Proteomes" id="UP001469553">
    <property type="component" value="Unassembled WGS sequence"/>
</dbReference>
<dbReference type="Gene3D" id="3.30.160.60">
    <property type="entry name" value="Classic Zinc Finger"/>
    <property type="match status" value="1"/>
</dbReference>
<dbReference type="SMART" id="SM00336">
    <property type="entry name" value="BBOX"/>
    <property type="match status" value="1"/>
</dbReference>
<accession>A0ABV0ZA48</accession>
<dbReference type="InterPro" id="IPR058030">
    <property type="entry name" value="TRIM8/14/16/25/29/45/65_CC"/>
</dbReference>
<dbReference type="PROSITE" id="PS50119">
    <property type="entry name" value="ZF_BBOX"/>
    <property type="match status" value="1"/>
</dbReference>
<dbReference type="PANTHER" id="PTHR25465">
    <property type="entry name" value="B-BOX DOMAIN CONTAINING"/>
    <property type="match status" value="1"/>
</dbReference>
<name>A0ABV0ZA48_9TELE</name>
<organism evidence="7 8">
    <name type="scientific">Ameca splendens</name>
    <dbReference type="NCBI Taxonomy" id="208324"/>
    <lineage>
        <taxon>Eukaryota</taxon>
        <taxon>Metazoa</taxon>
        <taxon>Chordata</taxon>
        <taxon>Craniata</taxon>
        <taxon>Vertebrata</taxon>
        <taxon>Euteleostomi</taxon>
        <taxon>Actinopterygii</taxon>
        <taxon>Neopterygii</taxon>
        <taxon>Teleostei</taxon>
        <taxon>Neoteleostei</taxon>
        <taxon>Acanthomorphata</taxon>
        <taxon>Ovalentaria</taxon>
        <taxon>Atherinomorphae</taxon>
        <taxon>Cyprinodontiformes</taxon>
        <taxon>Goodeidae</taxon>
        <taxon>Ameca</taxon>
    </lineage>
</organism>
<evidence type="ECO:0000256" key="5">
    <source>
        <dbReference type="SAM" id="MobiDB-lite"/>
    </source>
</evidence>
<comment type="caution">
    <text evidence="7">The sequence shown here is derived from an EMBL/GenBank/DDBJ whole genome shotgun (WGS) entry which is preliminary data.</text>
</comment>
<reference evidence="7 8" key="1">
    <citation type="submission" date="2021-06" db="EMBL/GenBank/DDBJ databases">
        <authorList>
            <person name="Palmer J.M."/>
        </authorList>
    </citation>
    <scope>NUCLEOTIDE SEQUENCE [LARGE SCALE GENOMIC DNA]</scope>
    <source>
        <strain evidence="7 8">AS_MEX2019</strain>
        <tissue evidence="7">Muscle</tissue>
    </source>
</reference>
<evidence type="ECO:0000259" key="6">
    <source>
        <dbReference type="PROSITE" id="PS50119"/>
    </source>
</evidence>
<keyword evidence="1" id="KW-0479">Metal-binding</keyword>
<evidence type="ECO:0000313" key="7">
    <source>
        <dbReference type="EMBL" id="MEQ2303089.1"/>
    </source>
</evidence>
<dbReference type="InterPro" id="IPR000315">
    <property type="entry name" value="Znf_B-box"/>
</dbReference>
<evidence type="ECO:0000256" key="1">
    <source>
        <dbReference type="ARBA" id="ARBA00022723"/>
    </source>
</evidence>
<dbReference type="EMBL" id="JAHRIP010057283">
    <property type="protein sequence ID" value="MEQ2303089.1"/>
    <property type="molecule type" value="Genomic_DNA"/>
</dbReference>
<gene>
    <name evidence="7" type="ORF">AMECASPLE_013190</name>
</gene>
<dbReference type="CDD" id="cd19769">
    <property type="entry name" value="Bbox2_TRIM16-like"/>
    <property type="match status" value="1"/>
</dbReference>
<evidence type="ECO:0000313" key="8">
    <source>
        <dbReference type="Proteomes" id="UP001469553"/>
    </source>
</evidence>
<proteinExistence type="predicted"/>
<dbReference type="PANTHER" id="PTHR25465:SF49">
    <property type="entry name" value="BLOODTHIRSTY-RELATED GENE FAMILY, MEMBER 1-RELATED"/>
    <property type="match status" value="1"/>
</dbReference>
<dbReference type="Pfam" id="PF00643">
    <property type="entry name" value="zf-B_box"/>
    <property type="match status" value="1"/>
</dbReference>
<evidence type="ECO:0000256" key="2">
    <source>
        <dbReference type="ARBA" id="ARBA00022771"/>
    </source>
</evidence>
<keyword evidence="3" id="KW-0862">Zinc</keyword>
<keyword evidence="8" id="KW-1185">Reference proteome</keyword>
<protein>
    <recommendedName>
        <fullName evidence="6">B box-type domain-containing protein</fullName>
    </recommendedName>
</protein>
<dbReference type="InterPro" id="IPR051051">
    <property type="entry name" value="E3_ubiq-ligase_TRIM/RNF"/>
</dbReference>
<evidence type="ECO:0000256" key="3">
    <source>
        <dbReference type="ARBA" id="ARBA00022833"/>
    </source>
</evidence>
<feature type="region of interest" description="Disordered" evidence="5">
    <location>
        <begin position="209"/>
        <end position="235"/>
    </location>
</feature>
<sequence>MPLCPIHMTGLEFFCRTDNLCVCSVCVGTAEHRGHSVVPAQREWQIKKSQLGIHEVELKELIYERERKVEEIRSSVREMKAAAEIETDKVVCALTKLISTMEHCQYKILEVIETTVQAAESRAHSFLKELEEEIAALKKRSSTLSHLAVSDDYVLFFSTLPALSTSPQAKDWSNVSVPSVKISEGILRTVNQMMEHLQQEMQKLPEVCQQSSSAQPFPRPNPKVKRVQEYAGKGC</sequence>
<evidence type="ECO:0000256" key="4">
    <source>
        <dbReference type="PROSITE-ProRule" id="PRU00024"/>
    </source>
</evidence>
<dbReference type="Pfam" id="PF25600">
    <property type="entry name" value="TRIM_CC"/>
    <property type="match status" value="1"/>
</dbReference>
<feature type="domain" description="B box-type" evidence="6">
    <location>
        <begin position="1"/>
        <end position="40"/>
    </location>
</feature>
<dbReference type="SUPFAM" id="SSF57845">
    <property type="entry name" value="B-box zinc-binding domain"/>
    <property type="match status" value="1"/>
</dbReference>
<keyword evidence="2 4" id="KW-0863">Zinc-finger</keyword>